<dbReference type="AlphaFoldDB" id="D7TT02"/>
<gene>
    <name evidence="1" type="ordered locus">VIT_14s0006g02560</name>
</gene>
<organism evidence="1 2">
    <name type="scientific">Vitis vinifera</name>
    <name type="common">Grape</name>
    <dbReference type="NCBI Taxonomy" id="29760"/>
    <lineage>
        <taxon>Eukaryota</taxon>
        <taxon>Viridiplantae</taxon>
        <taxon>Streptophyta</taxon>
        <taxon>Embryophyta</taxon>
        <taxon>Tracheophyta</taxon>
        <taxon>Spermatophyta</taxon>
        <taxon>Magnoliopsida</taxon>
        <taxon>eudicotyledons</taxon>
        <taxon>Gunneridae</taxon>
        <taxon>Pentapetalae</taxon>
        <taxon>rosids</taxon>
        <taxon>Vitales</taxon>
        <taxon>Vitaceae</taxon>
        <taxon>Viteae</taxon>
        <taxon>Vitis</taxon>
    </lineage>
</organism>
<dbReference type="OrthoDB" id="206335at2759"/>
<dbReference type="PaxDb" id="29760-VIT_14s0006g02560.t01"/>
<dbReference type="STRING" id="29760.D7TT02"/>
<evidence type="ECO:0000313" key="1">
    <source>
        <dbReference type="EMBL" id="CBI33624.3"/>
    </source>
</evidence>
<proteinExistence type="predicted"/>
<accession>D7TT02</accession>
<dbReference type="HOGENOM" id="CLU_169291_0_0_1"/>
<dbReference type="eggNOG" id="KOG2248">
    <property type="taxonomic scope" value="Eukaryota"/>
</dbReference>
<sequence>MPLSFSAPRDHHLNAWQASFIERCKSQETDMTTLKMQELLWSELTKLKIKHRPKFGRPAPFMQKKLLIVLNDCAKTSSFIDDIPIIEWYTTESPHAFPVISDDGAPPKVTKEVENV</sequence>
<dbReference type="InParanoid" id="D7TT02"/>
<reference evidence="2" key="1">
    <citation type="journal article" date="2007" name="Nature">
        <title>The grapevine genome sequence suggests ancestral hexaploidization in major angiosperm phyla.</title>
        <authorList>
            <consortium name="The French-Italian Public Consortium for Grapevine Genome Characterization."/>
            <person name="Jaillon O."/>
            <person name="Aury J.-M."/>
            <person name="Noel B."/>
            <person name="Policriti A."/>
            <person name="Clepet C."/>
            <person name="Casagrande A."/>
            <person name="Choisne N."/>
            <person name="Aubourg S."/>
            <person name="Vitulo N."/>
            <person name="Jubin C."/>
            <person name="Vezzi A."/>
            <person name="Legeai F."/>
            <person name="Hugueney P."/>
            <person name="Dasilva C."/>
            <person name="Horner D."/>
            <person name="Mica E."/>
            <person name="Jublot D."/>
            <person name="Poulain J."/>
            <person name="Bruyere C."/>
            <person name="Billault A."/>
            <person name="Segurens B."/>
            <person name="Gouyvenoux M."/>
            <person name="Ugarte E."/>
            <person name="Cattonaro F."/>
            <person name="Anthouard V."/>
            <person name="Vico V."/>
            <person name="Del Fabbro C."/>
            <person name="Alaux M."/>
            <person name="Di Gaspero G."/>
            <person name="Dumas V."/>
            <person name="Felice N."/>
            <person name="Paillard S."/>
            <person name="Juman I."/>
            <person name="Moroldo M."/>
            <person name="Scalabrin S."/>
            <person name="Canaguier A."/>
            <person name="Le Clainche I."/>
            <person name="Malacrida G."/>
            <person name="Durand E."/>
            <person name="Pesole G."/>
            <person name="Laucou V."/>
            <person name="Chatelet P."/>
            <person name="Merdinoglu D."/>
            <person name="Delledonne M."/>
            <person name="Pezzotti M."/>
            <person name="Lecharny A."/>
            <person name="Scarpelli C."/>
            <person name="Artiguenave F."/>
            <person name="Pe M.E."/>
            <person name="Valle G."/>
            <person name="Morgante M."/>
            <person name="Caboche M."/>
            <person name="Adam-Blondon A.-F."/>
            <person name="Weissenbach J."/>
            <person name="Quetier F."/>
            <person name="Wincker P."/>
        </authorList>
    </citation>
    <scope>NUCLEOTIDE SEQUENCE [LARGE SCALE GENOMIC DNA]</scope>
    <source>
        <strain evidence="2">cv. Pinot noir / PN40024</strain>
    </source>
</reference>
<dbReference type="Proteomes" id="UP000009183">
    <property type="component" value="Chromosome 14"/>
</dbReference>
<name>D7TT02_VITVI</name>
<evidence type="ECO:0000313" key="2">
    <source>
        <dbReference type="Proteomes" id="UP000009183"/>
    </source>
</evidence>
<protein>
    <submittedName>
        <fullName evidence="1">Uncharacterized protein</fullName>
    </submittedName>
</protein>
<keyword evidence="2" id="KW-1185">Reference proteome</keyword>
<dbReference type="EMBL" id="FN596245">
    <property type="protein sequence ID" value="CBI33624.3"/>
    <property type="molecule type" value="Genomic_DNA"/>
</dbReference>